<dbReference type="EMBL" id="CAJHOF010000050">
    <property type="protein sequence ID" value="CAD7289864.1"/>
    <property type="molecule type" value="Genomic_DNA"/>
</dbReference>
<name>A0ABN7KCQ7_9BACT</name>
<reference evidence="1 2" key="1">
    <citation type="submission" date="2020-11" db="EMBL/GenBank/DDBJ databases">
        <authorList>
            <person name="Peeters C."/>
        </authorList>
    </citation>
    <scope>NUCLEOTIDE SEQUENCE [LARGE SCALE GENOMIC DNA]</scope>
    <source>
        <strain evidence="1 2">LMG 7974</strain>
    </source>
</reference>
<proteinExistence type="predicted"/>
<evidence type="ECO:0000313" key="1">
    <source>
        <dbReference type="EMBL" id="CAD7289864.1"/>
    </source>
</evidence>
<protein>
    <recommendedName>
        <fullName evidence="3">SMI1/KNR4 family protein</fullName>
    </recommendedName>
</protein>
<evidence type="ECO:0008006" key="3">
    <source>
        <dbReference type="Google" id="ProtNLM"/>
    </source>
</evidence>
<evidence type="ECO:0000313" key="2">
    <source>
        <dbReference type="Proteomes" id="UP000789803"/>
    </source>
</evidence>
<gene>
    <name evidence="1" type="ORF">LMG7974_01950</name>
</gene>
<dbReference type="Proteomes" id="UP000789803">
    <property type="component" value="Unassembled WGS sequence"/>
</dbReference>
<comment type="caution">
    <text evidence="1">The sequence shown here is derived from an EMBL/GenBank/DDBJ whole genome shotgun (WGS) entry which is preliminary data.</text>
</comment>
<keyword evidence="2" id="KW-1185">Reference proteome</keyword>
<sequence>MKELYKIYLKNNISTPNKTLHFCGNDILPKPYALSIIQYDNDEGFYLFYLDEIGNEQTDTYHETLDDVFVQAEFEFGIKREDWIKLE</sequence>
<organism evidence="1 2">
    <name type="scientific">Campylobacter majalis</name>
    <dbReference type="NCBI Taxonomy" id="2790656"/>
    <lineage>
        <taxon>Bacteria</taxon>
        <taxon>Pseudomonadati</taxon>
        <taxon>Campylobacterota</taxon>
        <taxon>Epsilonproteobacteria</taxon>
        <taxon>Campylobacterales</taxon>
        <taxon>Campylobacteraceae</taxon>
        <taxon>Campylobacter</taxon>
    </lineage>
</organism>
<dbReference type="RefSeq" id="WP_229933717.1">
    <property type="nucleotide sequence ID" value="NZ_CAJHOF010000050.1"/>
</dbReference>
<accession>A0ABN7KCQ7</accession>